<evidence type="ECO:0008006" key="6">
    <source>
        <dbReference type="Google" id="ProtNLM"/>
    </source>
</evidence>
<keyword evidence="3" id="KW-0812">Transmembrane</keyword>
<proteinExistence type="predicted"/>
<keyword evidence="5" id="KW-1185">Reference proteome</keyword>
<dbReference type="Proteomes" id="UP000228621">
    <property type="component" value="Unassembled WGS sequence"/>
</dbReference>
<dbReference type="InterPro" id="IPR051909">
    <property type="entry name" value="MFP_Cation_Efflux"/>
</dbReference>
<dbReference type="GO" id="GO:0015679">
    <property type="term" value="P:plasma membrane copper ion transport"/>
    <property type="evidence" value="ECO:0007669"/>
    <property type="project" value="TreeGrafter"/>
</dbReference>
<dbReference type="Gene3D" id="1.10.287.470">
    <property type="entry name" value="Helix hairpin bin"/>
    <property type="match status" value="1"/>
</dbReference>
<dbReference type="OrthoDB" id="6397038at2"/>
<feature type="coiled-coil region" evidence="2">
    <location>
        <begin position="115"/>
        <end position="160"/>
    </location>
</feature>
<dbReference type="RefSeq" id="WP_099643102.1">
    <property type="nucleotide sequence ID" value="NZ_NKHF01000076.1"/>
</dbReference>
<dbReference type="GO" id="GO:0060003">
    <property type="term" value="P:copper ion export"/>
    <property type="evidence" value="ECO:0007669"/>
    <property type="project" value="TreeGrafter"/>
</dbReference>
<dbReference type="GO" id="GO:0030313">
    <property type="term" value="C:cell envelope"/>
    <property type="evidence" value="ECO:0007669"/>
    <property type="project" value="TreeGrafter"/>
</dbReference>
<name>A0A2A5JMN7_PSEO7</name>
<comment type="caution">
    <text evidence="4">The sequence shown here is derived from an EMBL/GenBank/DDBJ whole genome shotgun (WGS) entry which is preliminary data.</text>
</comment>
<dbReference type="AlphaFoldDB" id="A0A2A5JMN7"/>
<accession>A0A2A5JMN7</accession>
<dbReference type="PANTHER" id="PTHR30097:SF4">
    <property type="entry name" value="SLR6042 PROTEIN"/>
    <property type="match status" value="1"/>
</dbReference>
<keyword evidence="1" id="KW-0813">Transport</keyword>
<keyword evidence="3" id="KW-0472">Membrane</keyword>
<evidence type="ECO:0000313" key="4">
    <source>
        <dbReference type="EMBL" id="PCK30712.1"/>
    </source>
</evidence>
<organism evidence="4 5">
    <name type="scientific">Pseudoalteromonas piscicida</name>
    <dbReference type="NCBI Taxonomy" id="43662"/>
    <lineage>
        <taxon>Bacteria</taxon>
        <taxon>Pseudomonadati</taxon>
        <taxon>Pseudomonadota</taxon>
        <taxon>Gammaproteobacteria</taxon>
        <taxon>Alteromonadales</taxon>
        <taxon>Pseudoalteromonadaceae</taxon>
        <taxon>Pseudoalteromonas</taxon>
    </lineage>
</organism>
<sequence length="424" mass="47103">MDIKSTIDKGAKNKPNKTKYIAIICAVSLLALWGGVGFSSTQKEISPENLWVAPVEQGELVIEVHGFGKLRSKHQQFLTSPTNATVEEVFHRPGSKVTKDDVLLRLANPEMEKLVAKEKLELDRFKAELQEKQITQQREYLNLELDLFKVKTELEKLEARELAERDLVKTGVISEIDYHQTKLSIRQLKKQIEVNTQFLAKLKRMFEESQTAQSALLEQMEANFAAQQRIADRLNVRAGVDGVLQELSVKLGQSTQSGGQLAMVGSTDSLIAELRIPQRSASEVKIGAEAVIDTFGGEARGYVSRIEPIVVDGRILVEIDLVSELPDNAKPELSIEGKVNVATLENAIYLPQPANINEHSTAQLFKLNEDGTGAIKSTVEFGRVAGRLIEVKNGAQRGDRFVVSDVSELTEQSNLKFNKSWDGR</sequence>
<reference evidence="5" key="1">
    <citation type="journal article" date="2019" name="Genome Announc.">
        <title>Draft Genome Sequence of Pseudoalteromonas piscicida Strain 36Y ROTHPW, an Hypersaline Seawater Isolate from the South Coast of Sonora, Mexico.</title>
        <authorList>
            <person name="Sanchez-Diaz R."/>
            <person name="Molina-Garza Z.J."/>
            <person name="Cruz-Suarez L.E."/>
            <person name="Selvin J."/>
            <person name="Kiran G.S."/>
            <person name="Ibarra-Gamez J.C."/>
            <person name="Gomez-Gil B."/>
            <person name="Galaviz-Silva L."/>
        </authorList>
    </citation>
    <scope>NUCLEOTIDE SEQUENCE [LARGE SCALE GENOMIC DNA]</scope>
    <source>
        <strain evidence="5">36Y_RITHPW</strain>
    </source>
</reference>
<dbReference type="Gene3D" id="2.40.420.20">
    <property type="match status" value="1"/>
</dbReference>
<dbReference type="Gene3D" id="2.40.50.100">
    <property type="match status" value="1"/>
</dbReference>
<evidence type="ECO:0000256" key="2">
    <source>
        <dbReference type="SAM" id="Coils"/>
    </source>
</evidence>
<keyword evidence="2" id="KW-0175">Coiled coil</keyword>
<gene>
    <name evidence="4" type="ORF">CEX98_16330</name>
</gene>
<evidence type="ECO:0000256" key="1">
    <source>
        <dbReference type="ARBA" id="ARBA00022448"/>
    </source>
</evidence>
<dbReference type="EMBL" id="NKHF01000076">
    <property type="protein sequence ID" value="PCK30712.1"/>
    <property type="molecule type" value="Genomic_DNA"/>
</dbReference>
<dbReference type="PANTHER" id="PTHR30097">
    <property type="entry name" value="CATION EFFLUX SYSTEM PROTEIN CUSB"/>
    <property type="match status" value="1"/>
</dbReference>
<keyword evidence="3" id="KW-1133">Transmembrane helix</keyword>
<evidence type="ECO:0000313" key="5">
    <source>
        <dbReference type="Proteomes" id="UP000228621"/>
    </source>
</evidence>
<protein>
    <recommendedName>
        <fullName evidence="6">HlyD family efflux transporter periplasmic adaptor subunit</fullName>
    </recommendedName>
</protein>
<evidence type="ECO:0000256" key="3">
    <source>
        <dbReference type="SAM" id="Phobius"/>
    </source>
</evidence>
<dbReference type="Gene3D" id="2.40.30.170">
    <property type="match status" value="1"/>
</dbReference>
<feature type="transmembrane region" description="Helical" evidence="3">
    <location>
        <begin position="20"/>
        <end position="38"/>
    </location>
</feature>